<evidence type="ECO:0000313" key="8">
    <source>
        <dbReference type="EMBL" id="KAJ4922450.1"/>
    </source>
</evidence>
<dbReference type="InterPro" id="IPR007110">
    <property type="entry name" value="Ig-like_dom"/>
</dbReference>
<feature type="signal peptide" evidence="6">
    <location>
        <begin position="1"/>
        <end position="22"/>
    </location>
</feature>
<reference evidence="8" key="1">
    <citation type="submission" date="2022-11" db="EMBL/GenBank/DDBJ databases">
        <title>Chromosome-level genome of Pogonophryne albipinna.</title>
        <authorList>
            <person name="Jo E."/>
        </authorList>
    </citation>
    <scope>NUCLEOTIDE SEQUENCE</scope>
    <source>
        <strain evidence="8">SGF0006</strain>
        <tissue evidence="8">Muscle</tissue>
    </source>
</reference>
<evidence type="ECO:0000256" key="4">
    <source>
        <dbReference type="ARBA" id="ARBA00023319"/>
    </source>
</evidence>
<dbReference type="GO" id="GO:0042101">
    <property type="term" value="C:T cell receptor complex"/>
    <property type="evidence" value="ECO:0007669"/>
    <property type="project" value="UniProtKB-KW"/>
</dbReference>
<feature type="chain" id="PRO_5042200500" description="Ig-like domain-containing protein" evidence="6">
    <location>
        <begin position="23"/>
        <end position="316"/>
    </location>
</feature>
<keyword evidence="9" id="KW-1185">Reference proteome</keyword>
<name>A0AAD6AD98_9TELE</name>
<dbReference type="AlphaFoldDB" id="A0AAD6AD98"/>
<dbReference type="PANTHER" id="PTHR19367:SF18">
    <property type="entry name" value="T CELL RECEPTOR ALPHA VARIABLE 16"/>
    <property type="match status" value="1"/>
</dbReference>
<keyword evidence="1 6" id="KW-0732">Signal</keyword>
<dbReference type="EMBL" id="JAPTMU010000070">
    <property type="protein sequence ID" value="KAJ4922450.1"/>
    <property type="molecule type" value="Genomic_DNA"/>
</dbReference>
<evidence type="ECO:0000256" key="3">
    <source>
        <dbReference type="ARBA" id="ARBA00023170"/>
    </source>
</evidence>
<evidence type="ECO:0000256" key="5">
    <source>
        <dbReference type="ARBA" id="ARBA00043266"/>
    </source>
</evidence>
<dbReference type="Pfam" id="PF07686">
    <property type="entry name" value="V-set"/>
    <property type="match status" value="2"/>
</dbReference>
<dbReference type="PROSITE" id="PS50835">
    <property type="entry name" value="IG_LIKE"/>
    <property type="match status" value="1"/>
</dbReference>
<dbReference type="InterPro" id="IPR036179">
    <property type="entry name" value="Ig-like_dom_sf"/>
</dbReference>
<evidence type="ECO:0000256" key="6">
    <source>
        <dbReference type="SAM" id="SignalP"/>
    </source>
</evidence>
<keyword evidence="2" id="KW-1064">Adaptive immunity</keyword>
<evidence type="ECO:0000256" key="1">
    <source>
        <dbReference type="ARBA" id="ARBA00022729"/>
    </source>
</evidence>
<sequence length="316" mass="35076">MLSLQNSAFSLMLFAILSGVSCEDLTPVKTEEFSPEGSSVTLSYRYSKQATGTDYFFWYRQYPGEPPEFLLSISGLNFTNKAESLGSDIRIFTDLSEGKKRVDLQISSAAVTDSAVFYCAVKPTVTGNTNTLYKNHSSTYITILINIHQRESLSLTVSQPADMMHLVISVLLAAMSLECRAQRDNVLQPEAEKTATKGEAVTLGCHYNTTSSNDYLFWYKQHGDNSPTFILSRFKIGTGKTEDEDRFSSTLDSSLRSVPLKIQKLQLSDSAVYYCALQPTVTGNTNTLYKTFGAKTTQYCPTSTRGSLSVFTFSRM</sequence>
<dbReference type="InterPro" id="IPR051287">
    <property type="entry name" value="TCR_variable_region"/>
</dbReference>
<keyword evidence="3" id="KW-0675">Receptor</keyword>
<comment type="caution">
    <text evidence="8">The sequence shown here is derived from an EMBL/GenBank/DDBJ whole genome shotgun (WGS) entry which is preliminary data.</text>
</comment>
<keyword evidence="5" id="KW-1279">T cell receptor</keyword>
<dbReference type="InterPro" id="IPR003599">
    <property type="entry name" value="Ig_sub"/>
</dbReference>
<keyword evidence="4" id="KW-0393">Immunoglobulin domain</keyword>
<gene>
    <name evidence="8" type="ORF">JOQ06_022946</name>
</gene>
<evidence type="ECO:0000313" key="9">
    <source>
        <dbReference type="Proteomes" id="UP001219934"/>
    </source>
</evidence>
<dbReference type="InterPro" id="IPR013106">
    <property type="entry name" value="Ig_V-set"/>
</dbReference>
<keyword evidence="5" id="KW-0391">Immunity</keyword>
<protein>
    <recommendedName>
        <fullName evidence="7">Ig-like domain-containing protein</fullName>
    </recommendedName>
</protein>
<evidence type="ECO:0000259" key="7">
    <source>
        <dbReference type="PROSITE" id="PS50835"/>
    </source>
</evidence>
<dbReference type="Gene3D" id="2.60.40.10">
    <property type="entry name" value="Immunoglobulins"/>
    <property type="match status" value="2"/>
</dbReference>
<accession>A0AAD6AD98</accession>
<dbReference type="SMART" id="SM00406">
    <property type="entry name" value="IGv"/>
    <property type="match status" value="2"/>
</dbReference>
<dbReference type="SUPFAM" id="SSF48726">
    <property type="entry name" value="Immunoglobulin"/>
    <property type="match status" value="2"/>
</dbReference>
<dbReference type="Proteomes" id="UP001219934">
    <property type="component" value="Unassembled WGS sequence"/>
</dbReference>
<evidence type="ECO:0000256" key="2">
    <source>
        <dbReference type="ARBA" id="ARBA00023130"/>
    </source>
</evidence>
<organism evidence="8 9">
    <name type="scientific">Pogonophryne albipinna</name>
    <dbReference type="NCBI Taxonomy" id="1090488"/>
    <lineage>
        <taxon>Eukaryota</taxon>
        <taxon>Metazoa</taxon>
        <taxon>Chordata</taxon>
        <taxon>Craniata</taxon>
        <taxon>Vertebrata</taxon>
        <taxon>Euteleostomi</taxon>
        <taxon>Actinopterygii</taxon>
        <taxon>Neopterygii</taxon>
        <taxon>Teleostei</taxon>
        <taxon>Neoteleostei</taxon>
        <taxon>Acanthomorphata</taxon>
        <taxon>Eupercaria</taxon>
        <taxon>Perciformes</taxon>
        <taxon>Notothenioidei</taxon>
        <taxon>Pogonophryne</taxon>
    </lineage>
</organism>
<dbReference type="PANTHER" id="PTHR19367">
    <property type="entry name" value="T-CELL RECEPTOR ALPHA CHAIN V REGION"/>
    <property type="match status" value="1"/>
</dbReference>
<dbReference type="InterPro" id="IPR013783">
    <property type="entry name" value="Ig-like_fold"/>
</dbReference>
<proteinExistence type="predicted"/>
<dbReference type="SMART" id="SM00409">
    <property type="entry name" value="IG"/>
    <property type="match status" value="2"/>
</dbReference>
<feature type="domain" description="Ig-like" evidence="7">
    <location>
        <begin position="184"/>
        <end position="286"/>
    </location>
</feature>
<dbReference type="GO" id="GO:0002250">
    <property type="term" value="P:adaptive immune response"/>
    <property type="evidence" value="ECO:0007669"/>
    <property type="project" value="UniProtKB-KW"/>
</dbReference>